<accession>A0A499UK87</accession>
<dbReference type="Gene3D" id="2.60.40.1730">
    <property type="entry name" value="tricorn interacting facor f3 domain"/>
    <property type="match status" value="1"/>
</dbReference>
<comment type="similarity">
    <text evidence="3">Belongs to the peptidase M1 family.</text>
</comment>
<dbReference type="PANTHER" id="PTHR11533">
    <property type="entry name" value="PROTEASE M1 ZINC METALLOPROTEASE"/>
    <property type="match status" value="1"/>
</dbReference>
<keyword evidence="9" id="KW-0862">Zinc</keyword>
<feature type="region of interest" description="Disordered" evidence="13">
    <location>
        <begin position="1"/>
        <end position="31"/>
    </location>
</feature>
<dbReference type="InterPro" id="IPR050344">
    <property type="entry name" value="Peptidase_M1_aminopeptidases"/>
</dbReference>
<protein>
    <recommendedName>
        <fullName evidence="5">Aminopeptidase N</fullName>
        <ecNumber evidence="4">3.4.11.2</ecNumber>
    </recommendedName>
    <alternativeName>
        <fullName evidence="11">Alanine aminopeptidase</fullName>
    </alternativeName>
    <alternativeName>
        <fullName evidence="12">Lysyl aminopeptidase</fullName>
    </alternativeName>
</protein>
<evidence type="ECO:0000256" key="8">
    <source>
        <dbReference type="ARBA" id="ARBA00022801"/>
    </source>
</evidence>
<dbReference type="GO" id="GO:0008270">
    <property type="term" value="F:zinc ion binding"/>
    <property type="evidence" value="ECO:0007669"/>
    <property type="project" value="InterPro"/>
</dbReference>
<evidence type="ECO:0000256" key="3">
    <source>
        <dbReference type="ARBA" id="ARBA00010136"/>
    </source>
</evidence>
<feature type="region of interest" description="Disordered" evidence="13">
    <location>
        <begin position="460"/>
        <end position="509"/>
    </location>
</feature>
<dbReference type="InterPro" id="IPR001930">
    <property type="entry name" value="Peptidase_M1"/>
</dbReference>
<dbReference type="InterPro" id="IPR027268">
    <property type="entry name" value="Peptidase_M4/M1_CTD_sf"/>
</dbReference>
<evidence type="ECO:0000256" key="5">
    <source>
        <dbReference type="ARBA" id="ARBA00015611"/>
    </source>
</evidence>
<dbReference type="SUPFAM" id="SSF55486">
    <property type="entry name" value="Metalloproteases ('zincins'), catalytic domain"/>
    <property type="match status" value="1"/>
</dbReference>
<evidence type="ECO:0000256" key="12">
    <source>
        <dbReference type="ARBA" id="ARBA00031533"/>
    </source>
</evidence>
<name>A0A499UK87_9ACTN</name>
<dbReference type="GO" id="GO:0008237">
    <property type="term" value="F:metallopeptidase activity"/>
    <property type="evidence" value="ECO:0007669"/>
    <property type="project" value="UniProtKB-KW"/>
</dbReference>
<feature type="compositionally biased region" description="Low complexity" evidence="13">
    <location>
        <begin position="491"/>
        <end position="509"/>
    </location>
</feature>
<feature type="domain" description="Aminopeptidase N-like N-terminal" evidence="15">
    <location>
        <begin position="141"/>
        <end position="311"/>
    </location>
</feature>
<dbReference type="PANTHER" id="PTHR11533:SF297">
    <property type="entry name" value="AMINOPEPTIDASE N"/>
    <property type="match status" value="1"/>
</dbReference>
<feature type="compositionally biased region" description="Pro residues" evidence="13">
    <location>
        <begin position="468"/>
        <end position="478"/>
    </location>
</feature>
<dbReference type="GO" id="GO:0006508">
    <property type="term" value="P:proteolysis"/>
    <property type="evidence" value="ECO:0007669"/>
    <property type="project" value="UniProtKB-KW"/>
</dbReference>
<dbReference type="AlphaFoldDB" id="A0A499UK87"/>
<evidence type="ECO:0000259" key="15">
    <source>
        <dbReference type="Pfam" id="PF17900"/>
    </source>
</evidence>
<evidence type="ECO:0000313" key="16">
    <source>
        <dbReference type="EMBL" id="BBJ41232.1"/>
    </source>
</evidence>
<organism evidence="16 17">
    <name type="scientific">Streptomyces antimycoticus</name>
    <dbReference type="NCBI Taxonomy" id="68175"/>
    <lineage>
        <taxon>Bacteria</taxon>
        <taxon>Bacillati</taxon>
        <taxon>Actinomycetota</taxon>
        <taxon>Actinomycetes</taxon>
        <taxon>Kitasatosporales</taxon>
        <taxon>Streptomycetaceae</taxon>
        <taxon>Streptomyces</taxon>
        <taxon>Streptomyces violaceusniger group</taxon>
    </lineage>
</organism>
<evidence type="ECO:0000256" key="10">
    <source>
        <dbReference type="ARBA" id="ARBA00023049"/>
    </source>
</evidence>
<evidence type="ECO:0000259" key="14">
    <source>
        <dbReference type="Pfam" id="PF01433"/>
    </source>
</evidence>
<evidence type="ECO:0000256" key="4">
    <source>
        <dbReference type="ARBA" id="ARBA00012564"/>
    </source>
</evidence>
<dbReference type="GO" id="GO:0016285">
    <property type="term" value="F:alanyl aminopeptidase activity"/>
    <property type="evidence" value="ECO:0007669"/>
    <property type="project" value="UniProtKB-EC"/>
</dbReference>
<evidence type="ECO:0000256" key="1">
    <source>
        <dbReference type="ARBA" id="ARBA00000098"/>
    </source>
</evidence>
<dbReference type="SUPFAM" id="SSF63737">
    <property type="entry name" value="Leukotriene A4 hydrolase N-terminal domain"/>
    <property type="match status" value="1"/>
</dbReference>
<dbReference type="CDD" id="cd09603">
    <property type="entry name" value="M1_APN_like"/>
    <property type="match status" value="1"/>
</dbReference>
<keyword evidence="6" id="KW-0645">Protease</keyword>
<evidence type="ECO:0000256" key="13">
    <source>
        <dbReference type="SAM" id="MobiDB-lite"/>
    </source>
</evidence>
<evidence type="ECO:0000256" key="11">
    <source>
        <dbReference type="ARBA" id="ARBA00029811"/>
    </source>
</evidence>
<feature type="region of interest" description="Disordered" evidence="13">
    <location>
        <begin position="44"/>
        <end position="75"/>
    </location>
</feature>
<dbReference type="InterPro" id="IPR045357">
    <property type="entry name" value="Aminopeptidase_N-like_N"/>
</dbReference>
<dbReference type="InterPro" id="IPR042097">
    <property type="entry name" value="Aminopeptidase_N-like_N_sf"/>
</dbReference>
<dbReference type="PRINTS" id="PR00756">
    <property type="entry name" value="ALADIPTASE"/>
</dbReference>
<dbReference type="Gene3D" id="1.10.390.10">
    <property type="entry name" value="Neutral Protease Domain 2"/>
    <property type="match status" value="1"/>
</dbReference>
<evidence type="ECO:0000256" key="7">
    <source>
        <dbReference type="ARBA" id="ARBA00022723"/>
    </source>
</evidence>
<dbReference type="EMBL" id="AP019620">
    <property type="protein sequence ID" value="BBJ41232.1"/>
    <property type="molecule type" value="Genomic_DNA"/>
</dbReference>
<dbReference type="EC" id="3.4.11.2" evidence="4"/>
<feature type="domain" description="Peptidase M1 membrane alanine aminopeptidase" evidence="14">
    <location>
        <begin position="398"/>
        <end position="443"/>
    </location>
</feature>
<keyword evidence="10" id="KW-0482">Metalloprotease</keyword>
<evidence type="ECO:0000256" key="9">
    <source>
        <dbReference type="ARBA" id="ARBA00022833"/>
    </source>
</evidence>
<evidence type="ECO:0000256" key="2">
    <source>
        <dbReference type="ARBA" id="ARBA00001947"/>
    </source>
</evidence>
<dbReference type="Proteomes" id="UP000463951">
    <property type="component" value="Chromosome"/>
</dbReference>
<comment type="cofactor">
    <cofactor evidence="2">
        <name>Zn(2+)</name>
        <dbReference type="ChEBI" id="CHEBI:29105"/>
    </cofactor>
</comment>
<reference evidence="16 17" key="1">
    <citation type="journal article" date="2020" name="Int. J. Syst. Evol. Microbiol.">
        <title>Reclassification of Streptomyces castelarensis and Streptomyces sporoclivatus as later heterotypic synonyms of Streptomyces antimycoticus.</title>
        <authorList>
            <person name="Komaki H."/>
            <person name="Tamura T."/>
        </authorList>
    </citation>
    <scope>NUCLEOTIDE SEQUENCE [LARGE SCALE GENOMIC DNA]</scope>
    <source>
        <strain evidence="16 17">NBRC 100767</strain>
    </source>
</reference>
<gene>
    <name evidence="16" type="ORF">SSPO_039500</name>
</gene>
<evidence type="ECO:0000313" key="17">
    <source>
        <dbReference type="Proteomes" id="UP000463951"/>
    </source>
</evidence>
<feature type="compositionally biased region" description="Low complexity" evidence="13">
    <location>
        <begin position="1"/>
        <end position="21"/>
    </location>
</feature>
<dbReference type="Pfam" id="PF17900">
    <property type="entry name" value="Peptidase_M1_N"/>
    <property type="match status" value="1"/>
</dbReference>
<keyword evidence="7" id="KW-0479">Metal-binding</keyword>
<dbReference type="InterPro" id="IPR014782">
    <property type="entry name" value="Peptidase_M1_dom"/>
</dbReference>
<keyword evidence="8" id="KW-0378">Hydrolase</keyword>
<sequence length="509" mass="54120">MRPRRAVALSAHARRAGAVAHRNADRGGGAGPVLISAGRALDLRRTGPGGRYSPDSSRRSVGTAMDDEPLASEPHRMAPRPVRRISRVPPGVLLLALCVAGCTGGSGAQGAAGASRAGAGTAGVGDALFPRLGNGGYEVRSYRLALDYTPGTRHLRGTARITAHADQALRSFHLDLAGLAVRKATVNGRPAKATRSGTELILTPASALPKGRTFTATVVYDGKPKTLTGEDTGKEGWIRTDDGAVALGEPTGSMTWFPGNHHPSDKAAYDIAVTVPEGYTAVSNGELKGRQTRGRRTTFRWHMGEPMASYLATVAIGRFGVRTTATGKGLPVYVAVDPTEVERAKNITAQVDDVITWETRTFGPYPFPSTGAVVDHLPGLGYALETQTKPYFDAAPDQTLVVHELAHQWFGNSVTPRVWKDMWLNEGFATYAEWLWEEDHDGRTAQQIFADFYDGTDDESEGIWDFPPADPRPSPASPTRPSTGAARWCCTSSAGPSATRPSSPSSAPG</sequence>
<proteinExistence type="inferred from homology"/>
<comment type="catalytic activity">
    <reaction evidence="1">
        <text>Release of an N-terminal amino acid, Xaa-|-Yaa- from a peptide, amide or arylamide. Xaa is preferably Ala, but may be most amino acids including Pro (slow action). When a terminal hydrophobic residue is followed by a prolyl residue, the two may be released as an intact Xaa-Pro dipeptide.</text>
        <dbReference type="EC" id="3.4.11.2"/>
    </reaction>
</comment>
<evidence type="ECO:0000256" key="6">
    <source>
        <dbReference type="ARBA" id="ARBA00022670"/>
    </source>
</evidence>
<dbReference type="Pfam" id="PF01433">
    <property type="entry name" value="Peptidase_M1"/>
    <property type="match status" value="1"/>
</dbReference>